<dbReference type="AlphaFoldDB" id="A0A0D0QFW1"/>
<name>A0A0D0QFW1_9RHOB</name>
<dbReference type="OrthoDB" id="7864219at2"/>
<dbReference type="Proteomes" id="UP000035100">
    <property type="component" value="Unassembled WGS sequence"/>
</dbReference>
<dbReference type="RefSeq" id="WP_018301144.1">
    <property type="nucleotide sequence ID" value="NZ_KB902276.1"/>
</dbReference>
<keyword evidence="2" id="KW-1185">Reference proteome</keyword>
<dbReference type="STRING" id="1123501.Wenmar_01493"/>
<proteinExistence type="predicted"/>
<sequence>MEVLGRDPAREAFRVATDTPDGRIVGLLPEHVIGRGLLIGGHGHATAYDWIARHAGEIDLTLKALRSGEGRIPRPFNRMELVED</sequence>
<evidence type="ECO:0000313" key="1">
    <source>
        <dbReference type="EMBL" id="KIQ69923.1"/>
    </source>
</evidence>
<comment type="caution">
    <text evidence="1">The sequence shown here is derived from an EMBL/GenBank/DDBJ whole genome shotgun (WGS) entry which is preliminary data.</text>
</comment>
<protein>
    <submittedName>
        <fullName evidence="1">Uncharacterized protein</fullName>
    </submittedName>
</protein>
<accession>A0A0D0QFW1</accession>
<reference evidence="1 2" key="1">
    <citation type="submission" date="2013-01" db="EMBL/GenBank/DDBJ databases">
        <authorList>
            <person name="Fiebig A."/>
            <person name="Goeker M."/>
            <person name="Klenk H.-P.P."/>
        </authorList>
    </citation>
    <scope>NUCLEOTIDE SEQUENCE [LARGE SCALE GENOMIC DNA]</scope>
    <source>
        <strain evidence="1 2">DSM 24838</strain>
    </source>
</reference>
<evidence type="ECO:0000313" key="2">
    <source>
        <dbReference type="Proteomes" id="UP000035100"/>
    </source>
</evidence>
<gene>
    <name evidence="1" type="ORF">Wenmar_01493</name>
</gene>
<dbReference type="EMBL" id="AONG01000008">
    <property type="protein sequence ID" value="KIQ69923.1"/>
    <property type="molecule type" value="Genomic_DNA"/>
</dbReference>
<organism evidence="1 2">
    <name type="scientific">Wenxinia marina DSM 24838</name>
    <dbReference type="NCBI Taxonomy" id="1123501"/>
    <lineage>
        <taxon>Bacteria</taxon>
        <taxon>Pseudomonadati</taxon>
        <taxon>Pseudomonadota</taxon>
        <taxon>Alphaproteobacteria</taxon>
        <taxon>Rhodobacterales</taxon>
        <taxon>Roseobacteraceae</taxon>
        <taxon>Wenxinia</taxon>
    </lineage>
</organism>